<evidence type="ECO:0000256" key="2">
    <source>
        <dbReference type="SAM" id="Phobius"/>
    </source>
</evidence>
<organism evidence="3 4">
    <name type="scientific">Canibacter oris</name>
    <dbReference type="NCBI Taxonomy" id="1365628"/>
    <lineage>
        <taxon>Bacteria</taxon>
        <taxon>Bacillati</taxon>
        <taxon>Actinomycetota</taxon>
        <taxon>Actinomycetes</taxon>
        <taxon>Micrococcales</taxon>
        <taxon>Microbacteriaceae</taxon>
        <taxon>Canibacter</taxon>
    </lineage>
</organism>
<comment type="caution">
    <text evidence="3">The sequence shown here is derived from an EMBL/GenBank/DDBJ whole genome shotgun (WGS) entry which is preliminary data.</text>
</comment>
<evidence type="ECO:0000256" key="1">
    <source>
        <dbReference type="SAM" id="MobiDB-lite"/>
    </source>
</evidence>
<proteinExistence type="predicted"/>
<accession>A0A840DKK8</accession>
<reference evidence="3" key="1">
    <citation type="submission" date="2020-08" db="EMBL/GenBank/DDBJ databases">
        <title>Sequencing the genomes of 1000 actinobacteria strains.</title>
        <authorList>
            <person name="Klenk H.-P."/>
        </authorList>
    </citation>
    <scope>NUCLEOTIDE SEQUENCE [LARGE SCALE GENOMIC DNA]</scope>
    <source>
        <strain evidence="3">DSM 27064</strain>
    </source>
</reference>
<gene>
    <name evidence="3" type="ORF">F5897_001325</name>
</gene>
<evidence type="ECO:0000313" key="3">
    <source>
        <dbReference type="EMBL" id="MBB4072002.1"/>
    </source>
</evidence>
<evidence type="ECO:0000313" key="4">
    <source>
        <dbReference type="Proteomes" id="UP000571183"/>
    </source>
</evidence>
<feature type="transmembrane region" description="Helical" evidence="2">
    <location>
        <begin position="15"/>
        <end position="36"/>
    </location>
</feature>
<sequence length="182" mass="19715">MTGTNSETNYGKAHFLPWIVVGVIAIIALVGATVFVNQFKAAQNSPETVTTAAENSEPSNGQTTTTTPNQSSAEQQISAAVPQVSVGETYTLDITQWEKKFEVSNKLRGLRYELVEGDTKAVLSIALVEELPESCAAMREQFGFKRDGDKFEVFKPATVCAAAPELYNEIWGLLEAAVKTAH</sequence>
<dbReference type="EMBL" id="JACIFD010000013">
    <property type="protein sequence ID" value="MBB4072002.1"/>
    <property type="molecule type" value="Genomic_DNA"/>
</dbReference>
<dbReference type="Proteomes" id="UP000571183">
    <property type="component" value="Unassembled WGS sequence"/>
</dbReference>
<keyword evidence="4" id="KW-1185">Reference proteome</keyword>
<dbReference type="AlphaFoldDB" id="A0A840DKK8"/>
<keyword evidence="2" id="KW-1133">Transmembrane helix</keyword>
<dbReference type="RefSeq" id="WP_183304929.1">
    <property type="nucleotide sequence ID" value="NZ_JACIFD010000013.1"/>
</dbReference>
<protein>
    <submittedName>
        <fullName evidence="3">Uncharacterized protein</fullName>
    </submittedName>
</protein>
<feature type="region of interest" description="Disordered" evidence="1">
    <location>
        <begin position="48"/>
        <end position="76"/>
    </location>
</feature>
<keyword evidence="2" id="KW-0812">Transmembrane</keyword>
<keyword evidence="2" id="KW-0472">Membrane</keyword>
<name>A0A840DKK8_9MICO</name>